<organism evidence="2 3">
    <name type="scientific">Cryomyces minteri</name>
    <dbReference type="NCBI Taxonomy" id="331657"/>
    <lineage>
        <taxon>Eukaryota</taxon>
        <taxon>Fungi</taxon>
        <taxon>Dikarya</taxon>
        <taxon>Ascomycota</taxon>
        <taxon>Pezizomycotina</taxon>
        <taxon>Dothideomycetes</taxon>
        <taxon>Dothideomycetes incertae sedis</taxon>
        <taxon>Cryomyces</taxon>
    </lineage>
</organism>
<feature type="region of interest" description="Disordered" evidence="1">
    <location>
        <begin position="1"/>
        <end position="146"/>
    </location>
</feature>
<evidence type="ECO:0000313" key="3">
    <source>
        <dbReference type="Proteomes" id="UP000308768"/>
    </source>
</evidence>
<evidence type="ECO:0000256" key="1">
    <source>
        <dbReference type="SAM" id="MobiDB-lite"/>
    </source>
</evidence>
<name>A0A4U0XUT9_9PEZI</name>
<dbReference type="AlphaFoldDB" id="A0A4U0XUT9"/>
<feature type="compositionally biased region" description="Basic and acidic residues" evidence="1">
    <location>
        <begin position="1"/>
        <end position="23"/>
    </location>
</feature>
<comment type="caution">
    <text evidence="2">The sequence shown here is derived from an EMBL/GenBank/DDBJ whole genome shotgun (WGS) entry which is preliminary data.</text>
</comment>
<dbReference type="Proteomes" id="UP000308768">
    <property type="component" value="Unassembled WGS sequence"/>
</dbReference>
<proteinExistence type="predicted"/>
<keyword evidence="3" id="KW-1185">Reference proteome</keyword>
<evidence type="ECO:0000313" key="2">
    <source>
        <dbReference type="EMBL" id="TKA81504.1"/>
    </source>
</evidence>
<reference evidence="2 3" key="1">
    <citation type="submission" date="2017-03" db="EMBL/GenBank/DDBJ databases">
        <title>Genomes of endolithic fungi from Antarctica.</title>
        <authorList>
            <person name="Coleine C."/>
            <person name="Masonjones S."/>
            <person name="Stajich J.E."/>
        </authorList>
    </citation>
    <scope>NUCLEOTIDE SEQUENCE [LARGE SCALE GENOMIC DNA]</scope>
    <source>
        <strain evidence="2 3">CCFEE 5187</strain>
    </source>
</reference>
<feature type="compositionally biased region" description="Polar residues" evidence="1">
    <location>
        <begin position="24"/>
        <end position="39"/>
    </location>
</feature>
<feature type="compositionally biased region" description="Polar residues" evidence="1">
    <location>
        <begin position="75"/>
        <end position="87"/>
    </location>
</feature>
<dbReference type="EMBL" id="NAJN01000022">
    <property type="protein sequence ID" value="TKA81504.1"/>
    <property type="molecule type" value="Genomic_DNA"/>
</dbReference>
<feature type="compositionally biased region" description="Basic and acidic residues" evidence="1">
    <location>
        <begin position="88"/>
        <end position="103"/>
    </location>
</feature>
<sequence length="146" mass="15833">MAEDSREWKAESATREDDSDRATDTTVAQATESKQTAQNIGLVESSPAAQLEGHDGPAAPAETTGTRPGYPKASNMGSTSHMTYENHIQQRDKSGRTLTEHHGQGVRRSTNGPDVEMRAPPQPPLPLTTTDQHKREPSRLASSYVP</sequence>
<accession>A0A4U0XUT9</accession>
<protein>
    <submittedName>
        <fullName evidence="2">Uncharacterized protein</fullName>
    </submittedName>
</protein>
<gene>
    <name evidence="2" type="ORF">B0A49_00556</name>
</gene>